<keyword evidence="3" id="KW-1185">Reference proteome</keyword>
<accession>A0A1B3AYI6</accession>
<evidence type="ECO:0000313" key="3">
    <source>
        <dbReference type="Proteomes" id="UP000202170"/>
    </source>
</evidence>
<dbReference type="EMBL" id="KX557272">
    <property type="protein sequence ID" value="AOE43812.1"/>
    <property type="molecule type" value="Genomic_DNA"/>
</dbReference>
<organism evidence="2 3">
    <name type="scientific">Gordonia phage Bantam</name>
    <dbReference type="NCBI Taxonomy" id="1887641"/>
    <lineage>
        <taxon>Viruses</taxon>
        <taxon>Duplodnaviria</taxon>
        <taxon>Heunggongvirae</taxon>
        <taxon>Uroviricota</taxon>
        <taxon>Caudoviricetes</taxon>
        <taxon>Bantamvirus</taxon>
        <taxon>Bantamvirus bantam</taxon>
    </lineage>
</organism>
<keyword evidence="1" id="KW-0812">Transmembrane</keyword>
<evidence type="ECO:0000256" key="1">
    <source>
        <dbReference type="SAM" id="Phobius"/>
    </source>
</evidence>
<sequence length="54" mass="5751">MIACGAACMGQVNSNNFTSVAGGRPPDWGALILFLIVVASILAMIGYAVWEMYR</sequence>
<feature type="transmembrane region" description="Helical" evidence="1">
    <location>
        <begin position="30"/>
        <end position="50"/>
    </location>
</feature>
<dbReference type="RefSeq" id="YP_009287591.1">
    <property type="nucleotide sequence ID" value="NC_031074.1"/>
</dbReference>
<keyword evidence="1" id="KW-1133">Transmembrane helix</keyword>
<reference evidence="3" key="1">
    <citation type="submission" date="2016-07" db="EMBL/GenBank/DDBJ databases">
        <authorList>
            <person name="Florea S."/>
            <person name="Webb J.S."/>
            <person name="Jaromczyk J."/>
            <person name="Schardl C.L."/>
        </authorList>
    </citation>
    <scope>NUCLEOTIDE SEQUENCE [LARGE SCALE GENOMIC DNA]</scope>
</reference>
<protein>
    <submittedName>
        <fullName evidence="2">Uncharacterized protein</fullName>
    </submittedName>
</protein>
<dbReference type="GeneID" id="29080387"/>
<proteinExistence type="predicted"/>
<evidence type="ECO:0000313" key="2">
    <source>
        <dbReference type="EMBL" id="AOE43812.1"/>
    </source>
</evidence>
<dbReference type="Proteomes" id="UP000202170">
    <property type="component" value="Segment"/>
</dbReference>
<keyword evidence="1" id="KW-0472">Membrane</keyword>
<name>A0A1B3AYI6_9CAUD</name>
<gene>
    <name evidence="2" type="primary">123</name>
    <name evidence="2" type="ORF">SEA_BANTAM_123</name>
</gene>
<dbReference type="KEGG" id="vg:29080387"/>